<keyword evidence="1" id="KW-0547">Nucleotide-binding</keyword>
<evidence type="ECO:0000313" key="3">
    <source>
        <dbReference type="EMBL" id="NDV36836.1"/>
    </source>
</evidence>
<dbReference type="GO" id="GO:0005525">
    <property type="term" value="F:GTP binding"/>
    <property type="evidence" value="ECO:0007669"/>
    <property type="project" value="UniProtKB-KW"/>
</dbReference>
<organism evidence="3">
    <name type="scientific">Arcella intermedia</name>
    <dbReference type="NCBI Taxonomy" id="1963864"/>
    <lineage>
        <taxon>Eukaryota</taxon>
        <taxon>Amoebozoa</taxon>
        <taxon>Tubulinea</taxon>
        <taxon>Elardia</taxon>
        <taxon>Arcellinida</taxon>
        <taxon>Sphaerothecina</taxon>
        <taxon>Arcellidae</taxon>
        <taxon>Arcella</taxon>
    </lineage>
</organism>
<dbReference type="Gene3D" id="3.40.50.300">
    <property type="entry name" value="P-loop containing nucleotide triphosphate hydrolases"/>
    <property type="match status" value="1"/>
</dbReference>
<dbReference type="SMART" id="SM00175">
    <property type="entry name" value="RAB"/>
    <property type="match status" value="1"/>
</dbReference>
<dbReference type="Pfam" id="PF00071">
    <property type="entry name" value="Ras"/>
    <property type="match status" value="1"/>
</dbReference>
<dbReference type="AlphaFoldDB" id="A0A6B2LID3"/>
<sequence length="207" mass="23021">MFAVKCVVVGDPGVGKTALIISYTSGAFPAEFISNVFDNYSANIKVDGKPINIGLWDTAGQEEYSRLRPLSYPQTDLFLLVFSVVSRKSFENIESQWYPEVARHCPNSRIMLVGMKGDLLGNGEVVRELRARNEEPVTIEEGQEMAKRVRAVGYRECSALTRVGLNEMFEEAVRGCLADPPDHRHGRNHQGGHQHQHGNFPGGCVFL</sequence>
<evidence type="ECO:0000256" key="2">
    <source>
        <dbReference type="ARBA" id="ARBA00023134"/>
    </source>
</evidence>
<dbReference type="PANTHER" id="PTHR24072">
    <property type="entry name" value="RHO FAMILY GTPASE"/>
    <property type="match status" value="1"/>
</dbReference>
<dbReference type="GO" id="GO:0007264">
    <property type="term" value="P:small GTPase-mediated signal transduction"/>
    <property type="evidence" value="ECO:0007669"/>
    <property type="project" value="InterPro"/>
</dbReference>
<protein>
    <submittedName>
        <fullName evidence="3">Uncharacterized protein</fullName>
    </submittedName>
</protein>
<accession>A0A6B2LID3</accession>
<dbReference type="CDD" id="cd00157">
    <property type="entry name" value="Rho"/>
    <property type="match status" value="1"/>
</dbReference>
<dbReference type="PRINTS" id="PR00449">
    <property type="entry name" value="RASTRNSFRMNG"/>
</dbReference>
<dbReference type="PROSITE" id="PS51421">
    <property type="entry name" value="RAS"/>
    <property type="match status" value="1"/>
</dbReference>
<dbReference type="InterPro" id="IPR003578">
    <property type="entry name" value="Small_GTPase_Rho"/>
</dbReference>
<dbReference type="FunFam" id="3.40.50.300:FF:000118">
    <property type="entry name" value="Rho-related GTP-binding protein RhoG"/>
    <property type="match status" value="1"/>
</dbReference>
<reference evidence="3" key="1">
    <citation type="journal article" date="2020" name="J. Eukaryot. Microbiol.">
        <title>De novo Sequencing, Assembly and Annotation of the Transcriptome for the Free-Living Testate Amoeba Arcella intermedia.</title>
        <authorList>
            <person name="Ribeiro G.M."/>
            <person name="Porfirio-Sousa A.L."/>
            <person name="Maurer-Alcala X.X."/>
            <person name="Katz L.A."/>
            <person name="Lahr D.J.G."/>
        </authorList>
    </citation>
    <scope>NUCLEOTIDE SEQUENCE</scope>
</reference>
<dbReference type="PROSITE" id="PS51419">
    <property type="entry name" value="RAB"/>
    <property type="match status" value="1"/>
</dbReference>
<dbReference type="GO" id="GO:0003924">
    <property type="term" value="F:GTPase activity"/>
    <property type="evidence" value="ECO:0007669"/>
    <property type="project" value="InterPro"/>
</dbReference>
<keyword evidence="2" id="KW-0342">GTP-binding</keyword>
<dbReference type="InterPro" id="IPR005225">
    <property type="entry name" value="Small_GTP-bd"/>
</dbReference>
<dbReference type="InterPro" id="IPR027417">
    <property type="entry name" value="P-loop_NTPase"/>
</dbReference>
<proteinExistence type="predicted"/>
<dbReference type="PROSITE" id="PS51420">
    <property type="entry name" value="RHO"/>
    <property type="match status" value="1"/>
</dbReference>
<dbReference type="EMBL" id="GIBP01007867">
    <property type="protein sequence ID" value="NDV36836.1"/>
    <property type="molecule type" value="Transcribed_RNA"/>
</dbReference>
<dbReference type="SMART" id="SM00174">
    <property type="entry name" value="RHO"/>
    <property type="match status" value="1"/>
</dbReference>
<name>A0A6B2LID3_9EUKA</name>
<dbReference type="NCBIfam" id="TIGR00231">
    <property type="entry name" value="small_GTP"/>
    <property type="match status" value="1"/>
</dbReference>
<dbReference type="SUPFAM" id="SSF52540">
    <property type="entry name" value="P-loop containing nucleoside triphosphate hydrolases"/>
    <property type="match status" value="1"/>
</dbReference>
<dbReference type="InterPro" id="IPR001806">
    <property type="entry name" value="Small_GTPase"/>
</dbReference>
<evidence type="ECO:0000256" key="1">
    <source>
        <dbReference type="ARBA" id="ARBA00022741"/>
    </source>
</evidence>
<dbReference type="SMART" id="SM00173">
    <property type="entry name" value="RAS"/>
    <property type="match status" value="1"/>
</dbReference>